<dbReference type="Proteomes" id="UP001231197">
    <property type="component" value="Unassembled WGS sequence"/>
</dbReference>
<reference evidence="1 2" key="1">
    <citation type="journal article" date="2023" name="Int. J. Syst. Evol. Microbiol.">
        <title>Winogradskyella bathintestinalis sp. nov., isolated from the intestine of the deep-sea loosejaw dragonfish, Malacosteus niger.</title>
        <authorList>
            <person name="Uniacke-Lowe S."/>
            <person name="Johnson C.N."/>
            <person name="Stanton C."/>
            <person name="Hill C."/>
            <person name="Ross P."/>
        </authorList>
    </citation>
    <scope>NUCLEOTIDE SEQUENCE [LARGE SCALE GENOMIC DNA]</scope>
    <source>
        <strain evidence="1 2">APC 3343</strain>
    </source>
</reference>
<gene>
    <name evidence="1" type="ORF">QMA06_15860</name>
</gene>
<evidence type="ECO:0000313" key="1">
    <source>
        <dbReference type="EMBL" id="MDN3494198.1"/>
    </source>
</evidence>
<keyword evidence="2" id="KW-1185">Reference proteome</keyword>
<sequence>MENPADFPKPVFIWRGLCQNTPQPIYINVAINMKKVVFYLLILVPIISFSQNWQIPEIDWEGKTETENNYVDLLKLKDRNSLIIKIGYSSYWTKGQNSEFIVYQNDGKVKRFVVYQPSSIEKKTKIKRKRIKKKGYPYYWNHLKNCVEGNKYKIDKSKLNITEKKGEEKGTVITKIIYDGADFSFWICQGKNYIAYGSYEPKSFIEDKFPGWKERQKLVDLMNGFEQLTEKY</sequence>
<organism evidence="1 2">
    <name type="scientific">Winogradskyella bathintestinalis</name>
    <dbReference type="NCBI Taxonomy" id="3035208"/>
    <lineage>
        <taxon>Bacteria</taxon>
        <taxon>Pseudomonadati</taxon>
        <taxon>Bacteroidota</taxon>
        <taxon>Flavobacteriia</taxon>
        <taxon>Flavobacteriales</taxon>
        <taxon>Flavobacteriaceae</taxon>
        <taxon>Winogradskyella</taxon>
    </lineage>
</organism>
<dbReference type="EMBL" id="JASDDK010000013">
    <property type="protein sequence ID" value="MDN3494198.1"/>
    <property type="molecule type" value="Genomic_DNA"/>
</dbReference>
<evidence type="ECO:0000313" key="2">
    <source>
        <dbReference type="Proteomes" id="UP001231197"/>
    </source>
</evidence>
<accession>A0ABT7ZZL8</accession>
<name>A0ABT7ZZL8_9FLAO</name>
<protein>
    <submittedName>
        <fullName evidence="1">Uncharacterized protein</fullName>
    </submittedName>
</protein>
<dbReference type="RefSeq" id="WP_290207898.1">
    <property type="nucleotide sequence ID" value="NZ_JASDDK010000013.1"/>
</dbReference>
<proteinExistence type="predicted"/>
<comment type="caution">
    <text evidence="1">The sequence shown here is derived from an EMBL/GenBank/DDBJ whole genome shotgun (WGS) entry which is preliminary data.</text>
</comment>